<dbReference type="Proteomes" id="UP001496627">
    <property type="component" value="Unassembled WGS sequence"/>
</dbReference>
<organism evidence="1 2">
    <name type="scientific">Neorhizobium phenanthreniclasticum</name>
    <dbReference type="NCBI Taxonomy" id="3157917"/>
    <lineage>
        <taxon>Bacteria</taxon>
        <taxon>Pseudomonadati</taxon>
        <taxon>Pseudomonadota</taxon>
        <taxon>Alphaproteobacteria</taxon>
        <taxon>Hyphomicrobiales</taxon>
        <taxon>Rhizobiaceae</taxon>
        <taxon>Rhizobium/Agrobacterium group</taxon>
        <taxon>Neorhizobium</taxon>
    </lineage>
</organism>
<proteinExistence type="predicted"/>
<evidence type="ECO:0000313" key="1">
    <source>
        <dbReference type="EMBL" id="MEQ1403838.1"/>
    </source>
</evidence>
<dbReference type="EMBL" id="JBEAAL010000001">
    <property type="protein sequence ID" value="MEQ1403838.1"/>
    <property type="molecule type" value="Genomic_DNA"/>
</dbReference>
<name>A0ABV0LW59_9HYPH</name>
<protein>
    <submittedName>
        <fullName evidence="1">Head-tail adaptor protein</fullName>
    </submittedName>
</protein>
<dbReference type="RefSeq" id="WP_348862140.1">
    <property type="nucleotide sequence ID" value="NZ_JBEAAL010000001.1"/>
</dbReference>
<dbReference type="InterPro" id="IPR008767">
    <property type="entry name" value="Phage_SPP1_head-tail_adaptor"/>
</dbReference>
<keyword evidence="2" id="KW-1185">Reference proteome</keyword>
<sequence>MADRGAGQLREKVAFDERAIQSDGFGNERGDFVEQFQRRAGFTFLRGGETVIAGRLEGRQPIVVRVRADSSTRRIQPDWRMRDLRNGSWQGSSGEDPWWDGPVYAVRSVAPTEDRMFIDVMVESGVAA</sequence>
<evidence type="ECO:0000313" key="2">
    <source>
        <dbReference type="Proteomes" id="UP001496627"/>
    </source>
</evidence>
<reference evidence="1 2" key="1">
    <citation type="submission" date="2024-05" db="EMBL/GenBank/DDBJ databases">
        <title>Neorhizobium sp. Rsf11, a plant growth promoting and heavy metal resistant PAH-degrader.</title>
        <authorList>
            <person name="Golubev S.N."/>
            <person name="Muratova A.Y."/>
            <person name="Markelova M.I."/>
        </authorList>
    </citation>
    <scope>NUCLEOTIDE SEQUENCE [LARGE SCALE GENOMIC DNA]</scope>
    <source>
        <strain evidence="1 2">Rsf11</strain>
    </source>
</reference>
<dbReference type="Gene3D" id="2.40.10.270">
    <property type="entry name" value="Bacteriophage SPP1 head-tail adaptor protein"/>
    <property type="match status" value="1"/>
</dbReference>
<dbReference type="Pfam" id="PF05521">
    <property type="entry name" value="Phage_HCP"/>
    <property type="match status" value="1"/>
</dbReference>
<gene>
    <name evidence="1" type="ORF">ABK249_02735</name>
</gene>
<comment type="caution">
    <text evidence="1">The sequence shown here is derived from an EMBL/GenBank/DDBJ whole genome shotgun (WGS) entry which is preliminary data.</text>
</comment>
<accession>A0ABV0LW59</accession>
<dbReference type="InterPro" id="IPR038666">
    <property type="entry name" value="SSP1_head-tail_sf"/>
</dbReference>